<evidence type="ECO:0000313" key="3">
    <source>
        <dbReference type="EMBL" id="SVB04287.1"/>
    </source>
</evidence>
<evidence type="ECO:0000259" key="2">
    <source>
        <dbReference type="Pfam" id="PF13439"/>
    </source>
</evidence>
<name>A0A382ATJ0_9ZZZZ</name>
<proteinExistence type="predicted"/>
<dbReference type="SUPFAM" id="SSF53756">
    <property type="entry name" value="UDP-Glycosyltransferase/glycogen phosphorylase"/>
    <property type="match status" value="1"/>
</dbReference>
<accession>A0A382ATJ0</accession>
<feature type="domain" description="Glycosyltransferase subfamily 4-like N-terminal" evidence="2">
    <location>
        <begin position="5"/>
        <end position="116"/>
    </location>
</feature>
<keyword evidence="1" id="KW-1133">Transmembrane helix</keyword>
<keyword evidence="1" id="KW-0812">Transmembrane</keyword>
<organism evidence="3">
    <name type="scientific">marine metagenome</name>
    <dbReference type="NCBI Taxonomy" id="408172"/>
    <lineage>
        <taxon>unclassified sequences</taxon>
        <taxon>metagenomes</taxon>
        <taxon>ecological metagenomes</taxon>
    </lineage>
</organism>
<dbReference type="InterPro" id="IPR028098">
    <property type="entry name" value="Glyco_trans_4-like_N"/>
</dbReference>
<dbReference type="Pfam" id="PF13439">
    <property type="entry name" value="Glyco_transf_4"/>
    <property type="match status" value="1"/>
</dbReference>
<sequence>VIRCLHQASPAAGIRHTVWVHHDYEETRSPALDYRRTGFIASDSPSHFAIFFTCTLAFFSLRKLLRQELFDVIHAHTRGGLIVALFAGLFLGRHVLFTNHSYANRTWLYRWAARRDWMTTVVLNPNMAEHYGLKVEPPKCSIIFSGCADRFLQEPLTTNNWPNANPQAKLKLVGMGTLVRWKCWH</sequence>
<dbReference type="AlphaFoldDB" id="A0A382ATJ0"/>
<feature type="non-terminal residue" evidence="3">
    <location>
        <position position="1"/>
    </location>
</feature>
<feature type="transmembrane region" description="Helical" evidence="1">
    <location>
        <begin position="77"/>
        <end position="96"/>
    </location>
</feature>
<feature type="transmembrane region" description="Helical" evidence="1">
    <location>
        <begin position="46"/>
        <end position="65"/>
    </location>
</feature>
<evidence type="ECO:0000256" key="1">
    <source>
        <dbReference type="SAM" id="Phobius"/>
    </source>
</evidence>
<protein>
    <recommendedName>
        <fullName evidence="2">Glycosyltransferase subfamily 4-like N-terminal domain-containing protein</fullName>
    </recommendedName>
</protein>
<feature type="non-terminal residue" evidence="3">
    <location>
        <position position="185"/>
    </location>
</feature>
<dbReference type="Gene3D" id="3.40.50.2000">
    <property type="entry name" value="Glycogen Phosphorylase B"/>
    <property type="match status" value="1"/>
</dbReference>
<reference evidence="3" key="1">
    <citation type="submission" date="2018-05" db="EMBL/GenBank/DDBJ databases">
        <authorList>
            <person name="Lanie J.A."/>
            <person name="Ng W.-L."/>
            <person name="Kazmierczak K.M."/>
            <person name="Andrzejewski T.M."/>
            <person name="Davidsen T.M."/>
            <person name="Wayne K.J."/>
            <person name="Tettelin H."/>
            <person name="Glass J.I."/>
            <person name="Rusch D."/>
            <person name="Podicherti R."/>
            <person name="Tsui H.-C.T."/>
            <person name="Winkler M.E."/>
        </authorList>
    </citation>
    <scope>NUCLEOTIDE SEQUENCE</scope>
</reference>
<dbReference type="EMBL" id="UINC01026580">
    <property type="protein sequence ID" value="SVB04287.1"/>
    <property type="molecule type" value="Genomic_DNA"/>
</dbReference>
<keyword evidence="1" id="KW-0472">Membrane</keyword>
<gene>
    <name evidence="3" type="ORF">METZ01_LOCUS157141</name>
</gene>